<dbReference type="Proteomes" id="UP001632038">
    <property type="component" value="Unassembled WGS sequence"/>
</dbReference>
<dbReference type="AlphaFoldDB" id="A0ABD3BN48"/>
<dbReference type="InterPro" id="IPR052610">
    <property type="entry name" value="bHLH_transcription_regulator"/>
</dbReference>
<evidence type="ECO:0000313" key="2">
    <source>
        <dbReference type="Proteomes" id="UP001632038"/>
    </source>
</evidence>
<sequence length="142" mass="15681">MNKASVISDAIEYLEYLQERVRTLEELQTANETAESTVVVDGDNSSTNEIKFPEIEARVREKSVLFKILCQKRKGLLGKILSKVDKLDLVVVNIAVTPFGSLALDISIIAEMGKLRHSTNDMVAALRSAVEGADADEEEEEN</sequence>
<protein>
    <submittedName>
        <fullName evidence="1">Uncharacterized protein</fullName>
    </submittedName>
</protein>
<keyword evidence="2" id="KW-1185">Reference proteome</keyword>
<reference evidence="2" key="1">
    <citation type="journal article" date="2024" name="IScience">
        <title>Strigolactones Initiate the Formation of Haustorium-like Structures in Castilleja.</title>
        <authorList>
            <person name="Buerger M."/>
            <person name="Peterson D."/>
            <person name="Chory J."/>
        </authorList>
    </citation>
    <scope>NUCLEOTIDE SEQUENCE [LARGE SCALE GENOMIC DNA]</scope>
</reference>
<dbReference type="PANTHER" id="PTHR45959:SF2">
    <property type="entry name" value="BHLH TRANSCRIPTION FACTOR"/>
    <property type="match status" value="1"/>
</dbReference>
<accession>A0ABD3BN48</accession>
<proteinExistence type="predicted"/>
<gene>
    <name evidence="1" type="ORF">CASFOL_037156</name>
</gene>
<evidence type="ECO:0000313" key="1">
    <source>
        <dbReference type="EMBL" id="KAL3618928.1"/>
    </source>
</evidence>
<comment type="caution">
    <text evidence="1">The sequence shown here is derived from an EMBL/GenBank/DDBJ whole genome shotgun (WGS) entry which is preliminary data.</text>
</comment>
<name>A0ABD3BN48_9LAMI</name>
<dbReference type="EMBL" id="JAVIJP010000070">
    <property type="protein sequence ID" value="KAL3618928.1"/>
    <property type="molecule type" value="Genomic_DNA"/>
</dbReference>
<dbReference type="PANTHER" id="PTHR45959">
    <property type="entry name" value="BHLH TRANSCRIPTION FACTOR"/>
    <property type="match status" value="1"/>
</dbReference>
<organism evidence="1 2">
    <name type="scientific">Castilleja foliolosa</name>
    <dbReference type="NCBI Taxonomy" id="1961234"/>
    <lineage>
        <taxon>Eukaryota</taxon>
        <taxon>Viridiplantae</taxon>
        <taxon>Streptophyta</taxon>
        <taxon>Embryophyta</taxon>
        <taxon>Tracheophyta</taxon>
        <taxon>Spermatophyta</taxon>
        <taxon>Magnoliopsida</taxon>
        <taxon>eudicotyledons</taxon>
        <taxon>Gunneridae</taxon>
        <taxon>Pentapetalae</taxon>
        <taxon>asterids</taxon>
        <taxon>lamiids</taxon>
        <taxon>Lamiales</taxon>
        <taxon>Orobanchaceae</taxon>
        <taxon>Pedicularideae</taxon>
        <taxon>Castillejinae</taxon>
        <taxon>Castilleja</taxon>
    </lineage>
</organism>